<comment type="caution">
    <text evidence="3">The sequence shown here is derived from an EMBL/GenBank/DDBJ whole genome shotgun (WGS) entry which is preliminary data.</text>
</comment>
<dbReference type="InterPro" id="IPR021109">
    <property type="entry name" value="Peptidase_aspartic_dom_sf"/>
</dbReference>
<dbReference type="Gene3D" id="2.40.70.10">
    <property type="entry name" value="Acid Proteases"/>
    <property type="match status" value="1"/>
</dbReference>
<reference evidence="3" key="1">
    <citation type="submission" date="2023-03" db="EMBL/GenBank/DDBJ databases">
        <title>Massive genome expansion in bonnet fungi (Mycena s.s.) driven by repeated elements and novel gene families across ecological guilds.</title>
        <authorList>
            <consortium name="Lawrence Berkeley National Laboratory"/>
            <person name="Harder C.B."/>
            <person name="Miyauchi S."/>
            <person name="Viragh M."/>
            <person name="Kuo A."/>
            <person name="Thoen E."/>
            <person name="Andreopoulos B."/>
            <person name="Lu D."/>
            <person name="Skrede I."/>
            <person name="Drula E."/>
            <person name="Henrissat B."/>
            <person name="Morin E."/>
            <person name="Kohler A."/>
            <person name="Barry K."/>
            <person name="LaButti K."/>
            <person name="Morin E."/>
            <person name="Salamov A."/>
            <person name="Lipzen A."/>
            <person name="Mereny Z."/>
            <person name="Hegedus B."/>
            <person name="Baldrian P."/>
            <person name="Stursova M."/>
            <person name="Weitz H."/>
            <person name="Taylor A."/>
            <person name="Grigoriev I.V."/>
            <person name="Nagy L.G."/>
            <person name="Martin F."/>
            <person name="Kauserud H."/>
        </authorList>
    </citation>
    <scope>NUCLEOTIDE SEQUENCE</scope>
    <source>
        <strain evidence="3">CBHHK002</strain>
    </source>
</reference>
<dbReference type="Pfam" id="PF13352">
    <property type="entry name" value="DUF4100"/>
    <property type="match status" value="1"/>
</dbReference>
<accession>A0AAD6YYW3</accession>
<keyword evidence="4" id="KW-1185">Reference proteome</keyword>
<dbReference type="CDD" id="cd00303">
    <property type="entry name" value="retropepsin_like"/>
    <property type="match status" value="1"/>
</dbReference>
<name>A0AAD6YYW3_9AGAR</name>
<feature type="region of interest" description="Disordered" evidence="1">
    <location>
        <begin position="414"/>
        <end position="503"/>
    </location>
</feature>
<evidence type="ECO:0000259" key="2">
    <source>
        <dbReference type="Pfam" id="PF13352"/>
    </source>
</evidence>
<protein>
    <recommendedName>
        <fullName evidence="2">DUF4100 domain-containing protein</fullName>
    </recommendedName>
</protein>
<dbReference type="InterPro" id="IPR025165">
    <property type="entry name" value="DUF4100"/>
</dbReference>
<gene>
    <name evidence="3" type="ORF">DFH08DRAFT_723663</name>
</gene>
<sequence>MHSARSSSAPRFEGKEVTSFLTSIVQHGANAGISDKDQLVSFILDYSTEDVRKLIRFMPEFDPEVTGKTWNKAKKQLELLYGHADRVPDYTEAMLKDFCSKTYDASPFINMTDVTTYYRGFSQIAVPLIKKARITEKERDFYFIAGIPKTVKTWFLEQVPEENCKCSDPPSIEQSIGYLQKRFDEDSLDFNPWNEATDSTQLSAPTGPSIFTLPTTAPTSAPTQMDDLARQMERMAIQMEALRAQTGATPPNFAANQVGQNQNQQTRFERGPPRCFMCGKTNDHDLGLRNCPETPLMIQAEFIRYNTNLSRYVLPDGSDLPRIPPGFVGGVAEYLRALARDHGSKSRFGPDLIEPTFRESSSAFGSKKALHAPENDFGAIFADFVTFLAHSKIPSVTHHFAVSSLDFLNRDANPVTRSGKDTEKQVRFDPIQRPDGKGKTREVPPHMAQVPPPALKPSAPTVQTQPSIPPPTHPINRADGWKYSRPSNSKSDDTVMRDAKKPSGDKYIITSEIQERADAKAVFENVMNTQITLPLLEVVGLSPQLQKLFTEATRSKREYITKTAEYSSDVFENNLPVERLNADSYPNRVYTEASTDEIREFLVNYGSTIAKVPEGRYFAMSTGSLTLQIGDIELSAMLDTGSELNLASRSVPARCNLPVDFEGMKWALKGIHGGPEQLRGCATDVPMRLDGHTFPHHLFISHQEIGHHDLILGQPFLQWFAARLDYERTGAVSMYLWKGGDRRVNPTLVVTIIDPEDPCNATTITRNHQATIEEVEDEDYYNEDF</sequence>
<organism evidence="3 4">
    <name type="scientific">Mycena albidolilacea</name>
    <dbReference type="NCBI Taxonomy" id="1033008"/>
    <lineage>
        <taxon>Eukaryota</taxon>
        <taxon>Fungi</taxon>
        <taxon>Dikarya</taxon>
        <taxon>Basidiomycota</taxon>
        <taxon>Agaricomycotina</taxon>
        <taxon>Agaricomycetes</taxon>
        <taxon>Agaricomycetidae</taxon>
        <taxon>Agaricales</taxon>
        <taxon>Marasmiineae</taxon>
        <taxon>Mycenaceae</taxon>
        <taxon>Mycena</taxon>
    </lineage>
</organism>
<evidence type="ECO:0000313" key="3">
    <source>
        <dbReference type="EMBL" id="KAJ7301936.1"/>
    </source>
</evidence>
<dbReference type="AlphaFoldDB" id="A0AAD6YYW3"/>
<dbReference type="EMBL" id="JARIHO010000123">
    <property type="protein sequence ID" value="KAJ7301936.1"/>
    <property type="molecule type" value="Genomic_DNA"/>
</dbReference>
<evidence type="ECO:0000313" key="4">
    <source>
        <dbReference type="Proteomes" id="UP001218218"/>
    </source>
</evidence>
<feature type="compositionally biased region" description="Low complexity" evidence="1">
    <location>
        <begin position="212"/>
        <end position="222"/>
    </location>
</feature>
<dbReference type="SUPFAM" id="SSF50630">
    <property type="entry name" value="Acid proteases"/>
    <property type="match status" value="1"/>
</dbReference>
<feature type="domain" description="DUF4100" evidence="2">
    <location>
        <begin position="311"/>
        <end position="562"/>
    </location>
</feature>
<feature type="compositionally biased region" description="Basic and acidic residues" evidence="1">
    <location>
        <begin position="418"/>
        <end position="444"/>
    </location>
</feature>
<proteinExistence type="predicted"/>
<feature type="region of interest" description="Disordered" evidence="1">
    <location>
        <begin position="198"/>
        <end position="222"/>
    </location>
</feature>
<feature type="compositionally biased region" description="Basic and acidic residues" evidence="1">
    <location>
        <begin position="490"/>
        <end position="503"/>
    </location>
</feature>
<dbReference type="Proteomes" id="UP001218218">
    <property type="component" value="Unassembled WGS sequence"/>
</dbReference>
<evidence type="ECO:0000256" key="1">
    <source>
        <dbReference type="SAM" id="MobiDB-lite"/>
    </source>
</evidence>